<reference evidence="10 11" key="1">
    <citation type="submission" date="2006-11" db="EMBL/GenBank/DDBJ databases">
        <authorList>
            <person name="Giovannoni S."/>
            <person name="Vergin K."/>
            <person name="Ferriera S."/>
            <person name="Johnson J."/>
            <person name="Kravitz S."/>
            <person name="Beeson K."/>
            <person name="Sutton G."/>
            <person name="Rogers Y.-H."/>
            <person name="Friedman R."/>
            <person name="Frazier M."/>
            <person name="Venter J.C."/>
        </authorList>
    </citation>
    <scope>NUCLEOTIDE SEQUENCE [LARGE SCALE GENOMIC DNA]</scope>
    <source>
        <strain evidence="10 11">HTCC2181</strain>
    </source>
</reference>
<dbReference type="InterPro" id="IPR029063">
    <property type="entry name" value="SAM-dependent_MTases_sf"/>
</dbReference>
<evidence type="ECO:0000259" key="9">
    <source>
        <dbReference type="Pfam" id="PF08241"/>
    </source>
</evidence>
<comment type="pathway">
    <text evidence="2 8">Cofactor biosynthesis; biotin biosynthesis.</text>
</comment>
<evidence type="ECO:0000256" key="3">
    <source>
        <dbReference type="ARBA" id="ARBA00012327"/>
    </source>
</evidence>
<accession>A0P7V0</accession>
<dbReference type="Pfam" id="PF08241">
    <property type="entry name" value="Methyltransf_11"/>
    <property type="match status" value="1"/>
</dbReference>
<dbReference type="CDD" id="cd02440">
    <property type="entry name" value="AdoMet_MTases"/>
    <property type="match status" value="1"/>
</dbReference>
<dbReference type="GO" id="GO:0008757">
    <property type="term" value="F:S-adenosylmethionine-dependent methyltransferase activity"/>
    <property type="evidence" value="ECO:0007669"/>
    <property type="project" value="InterPro"/>
</dbReference>
<evidence type="ECO:0000256" key="2">
    <source>
        <dbReference type="ARBA" id="ARBA00004746"/>
    </source>
</evidence>
<comment type="caution">
    <text evidence="10">The sequence shown here is derived from an EMBL/GenBank/DDBJ whole genome shotgun (WGS) entry which is preliminary data.</text>
</comment>
<comment type="function">
    <text evidence="8">Converts the free carboxyl group of a malonyl-thioester to its methyl ester by transfer of a methyl group from S-adenosyl-L-methionine (SAM). It allows to synthesize pimeloyl-ACP via the fatty acid synthetic pathway.</text>
</comment>
<name>A0P7V0_9PROT</name>
<dbReference type="GO" id="GO:0102130">
    <property type="term" value="F:malonyl-CoA methyltransferase activity"/>
    <property type="evidence" value="ECO:0007669"/>
    <property type="project" value="UniProtKB-EC"/>
</dbReference>
<dbReference type="Proteomes" id="UP000054262">
    <property type="component" value="Unassembled WGS sequence"/>
</dbReference>
<dbReference type="SUPFAM" id="SSF53335">
    <property type="entry name" value="S-adenosyl-L-methionine-dependent methyltransferases"/>
    <property type="match status" value="1"/>
</dbReference>
<comment type="catalytic activity">
    <reaction evidence="1 8">
        <text>malonyl-[ACP] + S-adenosyl-L-methionine = malonyl-[ACP] methyl ester + S-adenosyl-L-homocysteine</text>
        <dbReference type="Rhea" id="RHEA:17105"/>
        <dbReference type="Rhea" id="RHEA-COMP:9623"/>
        <dbReference type="Rhea" id="RHEA-COMP:9954"/>
        <dbReference type="ChEBI" id="CHEBI:57856"/>
        <dbReference type="ChEBI" id="CHEBI:59789"/>
        <dbReference type="ChEBI" id="CHEBI:78449"/>
        <dbReference type="ChEBI" id="CHEBI:78845"/>
        <dbReference type="EC" id="2.1.1.197"/>
    </reaction>
</comment>
<dbReference type="PANTHER" id="PTHR13090:SF1">
    <property type="entry name" value="ARGININE-HYDROXYLASE NDUFAF5, MITOCHONDRIAL"/>
    <property type="match status" value="1"/>
</dbReference>
<evidence type="ECO:0000256" key="6">
    <source>
        <dbReference type="ARBA" id="ARBA00022691"/>
    </source>
</evidence>
<organism evidence="10 11">
    <name type="scientific">Methylophilales bacterium HTCC2181</name>
    <dbReference type="NCBI Taxonomy" id="383631"/>
    <lineage>
        <taxon>Bacteria</taxon>
        <taxon>Pseudomonadati</taxon>
        <taxon>Pseudomonadota</taxon>
        <taxon>Betaproteobacteria</taxon>
        <taxon>Nitrosomonadales</taxon>
        <taxon>OM43 clade</taxon>
    </lineage>
</organism>
<dbReference type="PANTHER" id="PTHR13090">
    <property type="entry name" value="ARGININE-HYDROXYLASE NDUFAF5, MITOCHONDRIAL"/>
    <property type="match status" value="1"/>
</dbReference>
<dbReference type="GO" id="GO:0010340">
    <property type="term" value="F:carboxyl-O-methyltransferase activity"/>
    <property type="evidence" value="ECO:0007669"/>
    <property type="project" value="UniProtKB-UniRule"/>
</dbReference>
<evidence type="ECO:0000256" key="1">
    <source>
        <dbReference type="ARBA" id="ARBA00000852"/>
    </source>
</evidence>
<dbReference type="GO" id="GO:0032259">
    <property type="term" value="P:methylation"/>
    <property type="evidence" value="ECO:0007669"/>
    <property type="project" value="UniProtKB-KW"/>
</dbReference>
<dbReference type="InterPro" id="IPR050602">
    <property type="entry name" value="Malonyl-ACP_OMT"/>
</dbReference>
<dbReference type="GO" id="GO:0009102">
    <property type="term" value="P:biotin biosynthetic process"/>
    <property type="evidence" value="ECO:0007669"/>
    <property type="project" value="UniProtKB-UniRule"/>
</dbReference>
<dbReference type="InterPro" id="IPR013216">
    <property type="entry name" value="Methyltransf_11"/>
</dbReference>
<evidence type="ECO:0000256" key="5">
    <source>
        <dbReference type="ARBA" id="ARBA00022679"/>
    </source>
</evidence>
<evidence type="ECO:0000313" key="10">
    <source>
        <dbReference type="EMBL" id="EAV47610.1"/>
    </source>
</evidence>
<keyword evidence="7 8" id="KW-0093">Biotin biosynthesis</keyword>
<dbReference type="HAMAP" id="MF_00835">
    <property type="entry name" value="BioC"/>
    <property type="match status" value="1"/>
</dbReference>
<sequence length="282" mass="32013">MIDKLYKRKVFNRAASSYDKHSILQDKISDHLYDKLALINIDPQSVLDLGCGTGRNGVRLSERFKAGKLVNYDLSDEMLRLTKDKFLELFPLPSRMADTSHYICGDIEQLPFQDNSFDLIWTSSAIQWCNNLSVSFDEIIRVLSPNGLFIFSTFGPKTLWELKEINEKISGESKTNKFIAKHNIDELLLASGFNSPLLEAKNITLPYSSTEKLLLDIGKIGASNGNSNRSKGLRGRGFMESIKKEYESFKQDDLYPATYEVIYGHAWKGQQSFEVKTGELTK</sequence>
<evidence type="ECO:0000313" key="11">
    <source>
        <dbReference type="Proteomes" id="UP000054262"/>
    </source>
</evidence>
<dbReference type="AlphaFoldDB" id="A0P7V0"/>
<feature type="domain" description="Methyltransferase type 11" evidence="9">
    <location>
        <begin position="47"/>
        <end position="151"/>
    </location>
</feature>
<dbReference type="EC" id="2.1.1.197" evidence="3 8"/>
<evidence type="ECO:0000256" key="4">
    <source>
        <dbReference type="ARBA" id="ARBA00022603"/>
    </source>
</evidence>
<keyword evidence="4 8" id="KW-0489">Methyltransferase</keyword>
<keyword evidence="5 8" id="KW-0808">Transferase</keyword>
<protein>
    <recommendedName>
        <fullName evidence="3 8">Malonyl-[acyl-carrier protein] O-methyltransferase</fullName>
        <shortName evidence="8">Malonyl-ACP O-methyltransferase</shortName>
        <ecNumber evidence="3 8">2.1.1.197</ecNumber>
    </recommendedName>
    <alternativeName>
        <fullName evidence="8">Biotin synthesis protein BioC</fullName>
    </alternativeName>
</protein>
<dbReference type="Gene3D" id="3.40.50.150">
    <property type="entry name" value="Vaccinia Virus protein VP39"/>
    <property type="match status" value="1"/>
</dbReference>
<dbReference type="InterPro" id="IPR011814">
    <property type="entry name" value="BioC"/>
</dbReference>
<proteinExistence type="inferred from homology"/>
<dbReference type="EMBL" id="AAUX01000001">
    <property type="protein sequence ID" value="EAV47610.1"/>
    <property type="molecule type" value="Genomic_DNA"/>
</dbReference>
<dbReference type="OrthoDB" id="9760689at2"/>
<keyword evidence="6 8" id="KW-0949">S-adenosyl-L-methionine</keyword>
<keyword evidence="11" id="KW-1185">Reference proteome</keyword>
<comment type="similarity">
    <text evidence="8">Belongs to the methyltransferase superfamily.</text>
</comment>
<evidence type="ECO:0000256" key="8">
    <source>
        <dbReference type="HAMAP-Rule" id="MF_00835"/>
    </source>
</evidence>
<dbReference type="UniPathway" id="UPA00078"/>
<dbReference type="NCBIfam" id="TIGR02072">
    <property type="entry name" value="BioC"/>
    <property type="match status" value="1"/>
</dbReference>
<gene>
    <name evidence="8" type="primary">bioC</name>
    <name evidence="10" type="ORF">MB2181_06015</name>
</gene>
<evidence type="ECO:0000256" key="7">
    <source>
        <dbReference type="ARBA" id="ARBA00022756"/>
    </source>
</evidence>